<dbReference type="InterPro" id="IPR020895">
    <property type="entry name" value="Frataxin_CS"/>
</dbReference>
<dbReference type="InterPro" id="IPR002908">
    <property type="entry name" value="Frataxin/CyaY"/>
</dbReference>
<evidence type="ECO:0000256" key="2">
    <source>
        <dbReference type="ARBA" id="ARBA00022496"/>
    </source>
</evidence>
<dbReference type="GO" id="GO:0004322">
    <property type="term" value="F:ferroxidase activity"/>
    <property type="evidence" value="ECO:0007669"/>
    <property type="project" value="TreeGrafter"/>
</dbReference>
<dbReference type="PANTHER" id="PTHR16821:SF2">
    <property type="entry name" value="FRATAXIN, MITOCHONDRIAL"/>
    <property type="match status" value="1"/>
</dbReference>
<evidence type="ECO:0008006" key="5">
    <source>
        <dbReference type="Google" id="ProtNLM"/>
    </source>
</evidence>
<keyword evidence="3" id="KW-0408">Iron</keyword>
<organism evidence="4">
    <name type="scientific">Spongospora subterranea</name>
    <dbReference type="NCBI Taxonomy" id="70186"/>
    <lineage>
        <taxon>Eukaryota</taxon>
        <taxon>Sar</taxon>
        <taxon>Rhizaria</taxon>
        <taxon>Endomyxa</taxon>
        <taxon>Phytomyxea</taxon>
        <taxon>Plasmodiophorida</taxon>
        <taxon>Plasmodiophoridae</taxon>
        <taxon>Spongospora</taxon>
    </lineage>
</organism>
<dbReference type="PANTHER" id="PTHR16821">
    <property type="entry name" value="FRATAXIN"/>
    <property type="match status" value="1"/>
</dbReference>
<dbReference type="InterPro" id="IPR036524">
    <property type="entry name" value="Frataxin/CyaY_sf"/>
</dbReference>
<dbReference type="GO" id="GO:0016226">
    <property type="term" value="P:iron-sulfur cluster assembly"/>
    <property type="evidence" value="ECO:0007669"/>
    <property type="project" value="InterPro"/>
</dbReference>
<dbReference type="SMART" id="SM01219">
    <property type="entry name" value="Frataxin_Cyay"/>
    <property type="match status" value="1"/>
</dbReference>
<keyword evidence="2" id="KW-0813">Transport</keyword>
<dbReference type="GO" id="GO:0008198">
    <property type="term" value="F:ferrous iron binding"/>
    <property type="evidence" value="ECO:0007669"/>
    <property type="project" value="TreeGrafter"/>
</dbReference>
<reference evidence="4" key="1">
    <citation type="submission" date="2015-04" db="EMBL/GenBank/DDBJ databases">
        <title>The genome sequence of the plant pathogenic Rhizarian Plasmodiophora brassicae reveals insights in its biotrophic life cycle and the origin of chitin synthesis.</title>
        <authorList>
            <person name="Schwelm A."/>
            <person name="Fogelqvist J."/>
            <person name="Knaust A."/>
            <person name="Julke S."/>
            <person name="Lilja T."/>
            <person name="Dhandapani V."/>
            <person name="Bonilla-Rosso G."/>
            <person name="Karlsson M."/>
            <person name="Shevchenko A."/>
            <person name="Choi S.R."/>
            <person name="Kim H.G."/>
            <person name="Park J.Y."/>
            <person name="Lim Y.P."/>
            <person name="Ludwig-Muller J."/>
            <person name="Dixelius C."/>
        </authorList>
    </citation>
    <scope>NUCLEOTIDE SEQUENCE</scope>
    <source>
        <tissue evidence="4">Potato root galls</tissue>
    </source>
</reference>
<name>A0A0H5RCZ2_9EUKA</name>
<dbReference type="Pfam" id="PF01491">
    <property type="entry name" value="Frataxin_Cyay"/>
    <property type="match status" value="1"/>
</dbReference>
<dbReference type="GO" id="GO:0034986">
    <property type="term" value="F:iron chaperone activity"/>
    <property type="evidence" value="ECO:0007669"/>
    <property type="project" value="TreeGrafter"/>
</dbReference>
<dbReference type="PROSITE" id="PS50810">
    <property type="entry name" value="FRATAXIN_2"/>
    <property type="match status" value="1"/>
</dbReference>
<accession>A0A0H5RCZ2</accession>
<dbReference type="GO" id="GO:0006879">
    <property type="term" value="P:intracellular iron ion homeostasis"/>
    <property type="evidence" value="ECO:0007669"/>
    <property type="project" value="TreeGrafter"/>
</dbReference>
<protein>
    <recommendedName>
        <fullName evidence="5">Ferroxidase</fullName>
    </recommendedName>
</protein>
<dbReference type="NCBIfam" id="TIGR03421">
    <property type="entry name" value="FeS_CyaY"/>
    <property type="match status" value="1"/>
</dbReference>
<sequence length="140" mass="16117">MATARSVARRLVAGPWSFPGRPLSNRAPWTVQPIEESSFQSMADTVLDHINDVLDHNERVDIEHSDGVLTIVSADKHWVINKQTPNRQLWLSSPMSGPSRYDYISEHNQWMDSRSHIPLKQILEDEFTNALYSPIKFDEF</sequence>
<evidence type="ECO:0000256" key="1">
    <source>
        <dbReference type="ARBA" id="ARBA00008183"/>
    </source>
</evidence>
<dbReference type="AlphaFoldDB" id="A0A0H5RCZ2"/>
<dbReference type="GO" id="GO:0005739">
    <property type="term" value="C:mitochondrion"/>
    <property type="evidence" value="ECO:0007669"/>
    <property type="project" value="TreeGrafter"/>
</dbReference>
<keyword evidence="2" id="KW-0406">Ion transport</keyword>
<keyword evidence="2" id="KW-0410">Iron transport</keyword>
<dbReference type="EMBL" id="HACM01011184">
    <property type="protein sequence ID" value="CRZ11626.1"/>
    <property type="molecule type" value="Transcribed_RNA"/>
</dbReference>
<comment type="similarity">
    <text evidence="1">Belongs to the frataxin family.</text>
</comment>
<evidence type="ECO:0000313" key="4">
    <source>
        <dbReference type="EMBL" id="CRZ11626.1"/>
    </source>
</evidence>
<dbReference type="GO" id="GO:0008199">
    <property type="term" value="F:ferric iron binding"/>
    <property type="evidence" value="ECO:0007669"/>
    <property type="project" value="InterPro"/>
</dbReference>
<evidence type="ECO:0000256" key="3">
    <source>
        <dbReference type="ARBA" id="ARBA00023004"/>
    </source>
</evidence>
<dbReference type="GO" id="GO:0051537">
    <property type="term" value="F:2 iron, 2 sulfur cluster binding"/>
    <property type="evidence" value="ECO:0007669"/>
    <property type="project" value="TreeGrafter"/>
</dbReference>
<dbReference type="SUPFAM" id="SSF55387">
    <property type="entry name" value="Frataxin/Nqo15-like"/>
    <property type="match status" value="1"/>
</dbReference>
<proteinExistence type="inferred from homology"/>
<dbReference type="PROSITE" id="PS01344">
    <property type="entry name" value="FRATAXIN_1"/>
    <property type="match status" value="1"/>
</dbReference>
<dbReference type="GO" id="GO:0006826">
    <property type="term" value="P:iron ion transport"/>
    <property type="evidence" value="ECO:0007669"/>
    <property type="project" value="UniProtKB-KW"/>
</dbReference>
<dbReference type="Gene3D" id="3.30.920.10">
    <property type="entry name" value="Frataxin/CyaY"/>
    <property type="match status" value="1"/>
</dbReference>